<keyword evidence="15 19" id="KW-0131">Cell cycle</keyword>
<accession>A0ABP9VVE5</accession>
<dbReference type="PANTHER" id="PTHR21071">
    <property type="entry name" value="UDP-N-ACETYLENOLPYRUVOYLGLUCOSAMINE REDUCTASE"/>
    <property type="match status" value="1"/>
</dbReference>
<reference evidence="21 22" key="1">
    <citation type="submission" date="2024-02" db="EMBL/GenBank/DDBJ databases">
        <title>Rhodopirellula caenicola NBRC 110016.</title>
        <authorList>
            <person name="Ichikawa N."/>
            <person name="Katano-Makiyama Y."/>
            <person name="Hidaka K."/>
        </authorList>
    </citation>
    <scope>NUCLEOTIDE SEQUENCE [LARGE SCALE GENOMIC DNA]</scope>
    <source>
        <strain evidence="21 22">NBRC 110016</strain>
    </source>
</reference>
<dbReference type="HAMAP" id="MF_00037">
    <property type="entry name" value="MurB"/>
    <property type="match status" value="1"/>
</dbReference>
<sequence>MELERQTQSMSFSEDLDHLIRTDEPLSPLVWLGIGGPARFFAEPVDEAELQRVYREATEAGLAIRILGGGSNVLVRESGFDGLVISLAAAATSELKIQDNRLIAGAGAKLSHAVIKSVGAGLGGLEHLVGIPGSVGGAVVGNVSNGGRDIGSVVETITVIENDGTTRELNQHEAGFSHRKTALNGLGVLKVTFALEPRDVSALTKRMQKLWISRNADRPSEQRRIATPFVDPDGMPANTLIQNCGLAGVREGDVSLDANHPQYLIAHTGATSEQCLRLIERVREQVLLQTGIDLQLNLQIW</sequence>
<evidence type="ECO:0000256" key="9">
    <source>
        <dbReference type="ARBA" id="ARBA00022630"/>
    </source>
</evidence>
<evidence type="ECO:0000313" key="21">
    <source>
        <dbReference type="EMBL" id="GAA5508796.1"/>
    </source>
</evidence>
<keyword evidence="22" id="KW-1185">Reference proteome</keyword>
<keyword evidence="14 19" id="KW-0560">Oxidoreductase</keyword>
<comment type="subcellular location">
    <subcellularLocation>
        <location evidence="3 19">Cytoplasm</location>
    </subcellularLocation>
</comment>
<evidence type="ECO:0000256" key="12">
    <source>
        <dbReference type="ARBA" id="ARBA00022960"/>
    </source>
</evidence>
<comment type="function">
    <text evidence="2 19">Cell wall formation.</text>
</comment>
<evidence type="ECO:0000256" key="5">
    <source>
        <dbReference type="ARBA" id="ARBA00012518"/>
    </source>
</evidence>
<proteinExistence type="inferred from homology"/>
<comment type="similarity">
    <text evidence="19">Belongs to the MurB family.</text>
</comment>
<keyword evidence="11 19" id="KW-0521">NADP</keyword>
<dbReference type="InterPro" id="IPR016167">
    <property type="entry name" value="FAD-bd_PCMH_sub1"/>
</dbReference>
<keyword evidence="13 19" id="KW-0573">Peptidoglycan synthesis</keyword>
<comment type="pathway">
    <text evidence="4 19">Cell wall biogenesis; peptidoglycan biosynthesis.</text>
</comment>
<name>A0ABP9VVE5_9BACT</name>
<dbReference type="Gene3D" id="3.30.43.10">
    <property type="entry name" value="Uridine Diphospho-n-acetylenolpyruvylglucosamine Reductase, domain 2"/>
    <property type="match status" value="1"/>
</dbReference>
<dbReference type="InterPro" id="IPR036635">
    <property type="entry name" value="MurB_C_sf"/>
</dbReference>
<evidence type="ECO:0000256" key="7">
    <source>
        <dbReference type="ARBA" id="ARBA00022490"/>
    </source>
</evidence>
<comment type="caution">
    <text evidence="19">Lacks conserved residue(s) required for the propagation of feature annotation.</text>
</comment>
<evidence type="ECO:0000313" key="22">
    <source>
        <dbReference type="Proteomes" id="UP001416858"/>
    </source>
</evidence>
<dbReference type="PANTHER" id="PTHR21071:SF4">
    <property type="entry name" value="UDP-N-ACETYLENOLPYRUVOYLGLUCOSAMINE REDUCTASE"/>
    <property type="match status" value="1"/>
</dbReference>
<comment type="catalytic activity">
    <reaction evidence="18 19">
        <text>UDP-N-acetyl-alpha-D-muramate + NADP(+) = UDP-N-acetyl-3-O-(1-carboxyvinyl)-alpha-D-glucosamine + NADPH + H(+)</text>
        <dbReference type="Rhea" id="RHEA:12248"/>
        <dbReference type="ChEBI" id="CHEBI:15378"/>
        <dbReference type="ChEBI" id="CHEBI:57783"/>
        <dbReference type="ChEBI" id="CHEBI:58349"/>
        <dbReference type="ChEBI" id="CHEBI:68483"/>
        <dbReference type="ChEBI" id="CHEBI:70757"/>
        <dbReference type="EC" id="1.3.1.98"/>
    </reaction>
</comment>
<dbReference type="PROSITE" id="PS51387">
    <property type="entry name" value="FAD_PCMH"/>
    <property type="match status" value="1"/>
</dbReference>
<evidence type="ECO:0000256" key="4">
    <source>
        <dbReference type="ARBA" id="ARBA00004752"/>
    </source>
</evidence>
<evidence type="ECO:0000256" key="2">
    <source>
        <dbReference type="ARBA" id="ARBA00003921"/>
    </source>
</evidence>
<evidence type="ECO:0000256" key="17">
    <source>
        <dbReference type="ARBA" id="ARBA00031026"/>
    </source>
</evidence>
<dbReference type="SUPFAM" id="SSF56194">
    <property type="entry name" value="Uridine diphospho-N-Acetylenolpyruvylglucosamine reductase, MurB, C-terminal domain"/>
    <property type="match status" value="1"/>
</dbReference>
<dbReference type="SUPFAM" id="SSF56176">
    <property type="entry name" value="FAD-binding/transporter-associated domain-like"/>
    <property type="match status" value="1"/>
</dbReference>
<dbReference type="InterPro" id="IPR036318">
    <property type="entry name" value="FAD-bd_PCMH-like_sf"/>
</dbReference>
<keyword evidence="16 19" id="KW-0961">Cell wall biogenesis/degradation</keyword>
<dbReference type="Pfam" id="PF02873">
    <property type="entry name" value="MurB_C"/>
    <property type="match status" value="1"/>
</dbReference>
<keyword evidence="7 19" id="KW-0963">Cytoplasm</keyword>
<keyword evidence="12 19" id="KW-0133">Cell shape</keyword>
<evidence type="ECO:0000256" key="1">
    <source>
        <dbReference type="ARBA" id="ARBA00001974"/>
    </source>
</evidence>
<dbReference type="EMBL" id="BAABRO010000011">
    <property type="protein sequence ID" value="GAA5508796.1"/>
    <property type="molecule type" value="Genomic_DNA"/>
</dbReference>
<dbReference type="Gene3D" id="3.30.465.10">
    <property type="match status" value="1"/>
</dbReference>
<comment type="cofactor">
    <cofactor evidence="1 19">
        <name>FAD</name>
        <dbReference type="ChEBI" id="CHEBI:57692"/>
    </cofactor>
</comment>
<evidence type="ECO:0000256" key="10">
    <source>
        <dbReference type="ARBA" id="ARBA00022827"/>
    </source>
</evidence>
<dbReference type="EC" id="1.3.1.98" evidence="5 19"/>
<dbReference type="Gene3D" id="3.90.78.10">
    <property type="entry name" value="UDP-N-acetylenolpyruvoylglucosamine reductase, C-terminal domain"/>
    <property type="match status" value="1"/>
</dbReference>
<comment type="caution">
    <text evidence="21">The sequence shown here is derived from an EMBL/GenBank/DDBJ whole genome shotgun (WGS) entry which is preliminary data.</text>
</comment>
<dbReference type="InterPro" id="IPR016166">
    <property type="entry name" value="FAD-bd_PCMH"/>
</dbReference>
<evidence type="ECO:0000256" key="11">
    <source>
        <dbReference type="ARBA" id="ARBA00022857"/>
    </source>
</evidence>
<gene>
    <name evidence="19 21" type="primary">murB</name>
    <name evidence="21" type="ORF">Rcae01_04265</name>
</gene>
<feature type="active site" evidence="19">
    <location>
        <position position="179"/>
    </location>
</feature>
<evidence type="ECO:0000256" key="19">
    <source>
        <dbReference type="HAMAP-Rule" id="MF_00037"/>
    </source>
</evidence>
<dbReference type="InterPro" id="IPR003170">
    <property type="entry name" value="MurB"/>
</dbReference>
<evidence type="ECO:0000256" key="8">
    <source>
        <dbReference type="ARBA" id="ARBA00022618"/>
    </source>
</evidence>
<protein>
    <recommendedName>
        <fullName evidence="6 19">UDP-N-acetylenolpyruvoylglucosamine reductase</fullName>
        <ecNumber evidence="5 19">1.3.1.98</ecNumber>
    </recommendedName>
    <alternativeName>
        <fullName evidence="17 19">UDP-N-acetylmuramate dehydrogenase</fullName>
    </alternativeName>
</protein>
<evidence type="ECO:0000256" key="14">
    <source>
        <dbReference type="ARBA" id="ARBA00023002"/>
    </source>
</evidence>
<dbReference type="InterPro" id="IPR011601">
    <property type="entry name" value="MurB_C"/>
</dbReference>
<keyword evidence="10 19" id="KW-0274">FAD</keyword>
<evidence type="ECO:0000256" key="18">
    <source>
        <dbReference type="ARBA" id="ARBA00048914"/>
    </source>
</evidence>
<dbReference type="InterPro" id="IPR006094">
    <property type="entry name" value="Oxid_FAD_bind_N"/>
</dbReference>
<evidence type="ECO:0000259" key="20">
    <source>
        <dbReference type="PROSITE" id="PS51387"/>
    </source>
</evidence>
<evidence type="ECO:0000256" key="6">
    <source>
        <dbReference type="ARBA" id="ARBA00015188"/>
    </source>
</evidence>
<keyword evidence="8 19" id="KW-0132">Cell division</keyword>
<dbReference type="Proteomes" id="UP001416858">
    <property type="component" value="Unassembled WGS sequence"/>
</dbReference>
<evidence type="ECO:0000256" key="13">
    <source>
        <dbReference type="ARBA" id="ARBA00022984"/>
    </source>
</evidence>
<evidence type="ECO:0000256" key="16">
    <source>
        <dbReference type="ARBA" id="ARBA00023316"/>
    </source>
</evidence>
<feature type="domain" description="FAD-binding PCMH-type" evidence="20">
    <location>
        <begin position="33"/>
        <end position="198"/>
    </location>
</feature>
<organism evidence="21 22">
    <name type="scientific">Novipirellula caenicola</name>
    <dbReference type="NCBI Taxonomy" id="1536901"/>
    <lineage>
        <taxon>Bacteria</taxon>
        <taxon>Pseudomonadati</taxon>
        <taxon>Planctomycetota</taxon>
        <taxon>Planctomycetia</taxon>
        <taxon>Pirellulales</taxon>
        <taxon>Pirellulaceae</taxon>
        <taxon>Novipirellula</taxon>
    </lineage>
</organism>
<evidence type="ECO:0000256" key="15">
    <source>
        <dbReference type="ARBA" id="ARBA00023306"/>
    </source>
</evidence>
<keyword evidence="9 19" id="KW-0285">Flavoprotein</keyword>
<evidence type="ECO:0000256" key="3">
    <source>
        <dbReference type="ARBA" id="ARBA00004496"/>
    </source>
</evidence>
<dbReference type="InterPro" id="IPR016169">
    <property type="entry name" value="FAD-bd_PCMH_sub2"/>
</dbReference>
<dbReference type="Pfam" id="PF01565">
    <property type="entry name" value="FAD_binding_4"/>
    <property type="match status" value="1"/>
</dbReference>